<gene>
    <name evidence="1" type="ORF">GA0061099_106512</name>
</gene>
<dbReference type="EMBL" id="FMAE01000065">
    <property type="protein sequence ID" value="SCB53462.1"/>
    <property type="molecule type" value="Genomic_DNA"/>
</dbReference>
<reference evidence="1 2" key="1">
    <citation type="submission" date="2016-08" db="EMBL/GenBank/DDBJ databases">
        <authorList>
            <person name="Seilhamer J.J."/>
        </authorList>
    </citation>
    <scope>NUCLEOTIDE SEQUENCE [LARGE SCALE GENOMIC DNA]</scope>
    <source>
        <strain evidence="1 2">CCBAU 10071</strain>
    </source>
</reference>
<proteinExistence type="predicted"/>
<organism evidence="1 2">
    <name type="scientific">Bradyrhizobium yuanmingense</name>
    <dbReference type="NCBI Taxonomy" id="108015"/>
    <lineage>
        <taxon>Bacteria</taxon>
        <taxon>Pseudomonadati</taxon>
        <taxon>Pseudomonadota</taxon>
        <taxon>Alphaproteobacteria</taxon>
        <taxon>Hyphomicrobiales</taxon>
        <taxon>Nitrobacteraceae</taxon>
        <taxon>Bradyrhizobium</taxon>
    </lineage>
</organism>
<accession>A0A1C3XMD6</accession>
<evidence type="ECO:0000313" key="1">
    <source>
        <dbReference type="EMBL" id="SCB53462.1"/>
    </source>
</evidence>
<name>A0A1C3XMD6_9BRAD</name>
<dbReference type="Proteomes" id="UP000183174">
    <property type="component" value="Unassembled WGS sequence"/>
</dbReference>
<dbReference type="RefSeq" id="WP_074448662.1">
    <property type="nucleotide sequence ID" value="NZ_FMAE01000065.1"/>
</dbReference>
<protein>
    <submittedName>
        <fullName evidence="1">Uncharacterized protein</fullName>
    </submittedName>
</protein>
<dbReference type="AlphaFoldDB" id="A0A1C3XMD6"/>
<evidence type="ECO:0000313" key="2">
    <source>
        <dbReference type="Proteomes" id="UP000183174"/>
    </source>
</evidence>
<sequence length="77" mass="8770">MTTFEANREFSQAPAPSGGLHYRLDCALRREHNETRRMQLALRMGMEREGSTPAFKARQDAILRPRVRVAAKTEVAL</sequence>